<dbReference type="InterPro" id="IPR000160">
    <property type="entry name" value="GGDEF_dom"/>
</dbReference>
<evidence type="ECO:0000256" key="2">
    <source>
        <dbReference type="SAM" id="Phobius"/>
    </source>
</evidence>
<dbReference type="PROSITE" id="PS50887">
    <property type="entry name" value="GGDEF"/>
    <property type="match status" value="1"/>
</dbReference>
<evidence type="ECO:0000259" key="3">
    <source>
        <dbReference type="PROSITE" id="PS50113"/>
    </source>
</evidence>
<dbReference type="Gene3D" id="2.10.70.100">
    <property type="match status" value="1"/>
</dbReference>
<dbReference type="Gene3D" id="3.30.70.270">
    <property type="match status" value="1"/>
</dbReference>
<dbReference type="SMART" id="SM00086">
    <property type="entry name" value="PAC"/>
    <property type="match status" value="1"/>
</dbReference>
<gene>
    <name evidence="6" type="ORF">H8K26_05285</name>
</gene>
<dbReference type="SUPFAM" id="SSF55073">
    <property type="entry name" value="Nucleotide cyclase"/>
    <property type="match status" value="1"/>
</dbReference>
<dbReference type="InterPro" id="IPR035965">
    <property type="entry name" value="PAS-like_dom_sf"/>
</dbReference>
<dbReference type="RefSeq" id="WP_190477894.1">
    <property type="nucleotide sequence ID" value="NZ_JACOFT010000002.1"/>
</dbReference>
<dbReference type="Gene3D" id="3.30.450.20">
    <property type="entry name" value="PAS domain"/>
    <property type="match status" value="1"/>
</dbReference>
<feature type="coiled-coil region" evidence="1">
    <location>
        <begin position="278"/>
        <end position="312"/>
    </location>
</feature>
<dbReference type="PANTHER" id="PTHR44757:SF10">
    <property type="entry name" value="MEMBRANE PROTEIN"/>
    <property type="match status" value="1"/>
</dbReference>
<dbReference type="InterPro" id="IPR043128">
    <property type="entry name" value="Rev_trsase/Diguanyl_cyclase"/>
</dbReference>
<comment type="caution">
    <text evidence="6">The sequence shown here is derived from an EMBL/GenBank/DDBJ whole genome shotgun (WGS) entry which is preliminary data.</text>
</comment>
<dbReference type="NCBIfam" id="TIGR00254">
    <property type="entry name" value="GGDEF"/>
    <property type="match status" value="1"/>
</dbReference>
<dbReference type="InterPro" id="IPR035919">
    <property type="entry name" value="EAL_sf"/>
</dbReference>
<sequence length="1045" mass="116139">MPSTVNSNSFKRHIWYTLSLLVILVCTFTLSVIAEKTIDAANEQRLNSFLLADELRQSSDDLTRMAQLYVVSGDRRQSQYYQDILDIRDGKKPRPVNYGGIYWDLVLATGTPPTAESKQTKPLLELMREAGFTEQELSVLSKAKVFSDRLTQTEREAMQLRQSENGKEKASQMLHDFAYLNAKAAIMKPIDDFYGLMTARTNNAVSNAEHRALLIRILFIGLAVLSLLMLYRTSRALRIIMGGSVSEVHAEITRIGNGDFNKPLAVTESLQGSVLARLAEMQSKLKQITDQHQSAQAELRQSEVNLKIAQQLAQIGNWDINRSTGEVIWSDEVYRIYEVTPDTFTPSAHSFVDATHPDDRVLLSRSYNDAIENKTAYEITRRLLLTDGQIKYVNERGKPFYQEDGHVLHLIGTVQDVTASKLSELALKRLNRDLRLLSDCNMALVRAEDEHTLLNEISRLCVESGGYLMAWVGYAEYDDARTVKPVAQSGYENGYLDGINISWGGNALGSGPVGSAIRTGEPTTIQNVLTDERMRPWRTAAIQRGYRSSIGLPLIHNEHTIGTLTLYSSEANAFDAEEIRLLMELANDLAFGIINLRTRAAHAEAKLKLDFLANFDSLTHLPNRTLLQDRFEHAAMIADNENTMVSLLYLDLDHFKHINDSLGYATGDRVLIKVVERLRQCIPETATISRLSGDEFVVLLTGKRDAIGVAGMANTISDIFIDPVDIDGNTLNISCSIGIGLYPEDGKDFDTLLKHTHAAVDSAKEAGRNTYCFFSHEMNSGLTEQIRLTGGLVHALRNQEFRIHYQPQSDIHSGKIIGAEALLRWQHPVDGLISPGKFISLAERSGHIVPIGEWVLNEACRQAASWLRDYPDAPVVAVNLSALQFKRGKILDVVANALTKSGLPPHQLELELTESILLQDVGATINILHGLKNLGVKLSIDDFGTGYSSLSYLKQLAVDKLKIDQSFVRDMLTSADGAAIVKTIIQLGHNLQLTVIAEGVETKEQLACLKKYGCDEVQGYLLSHPLPADELNRLLTERSGTLTVD</sequence>
<evidence type="ECO:0000313" key="7">
    <source>
        <dbReference type="Proteomes" id="UP000637632"/>
    </source>
</evidence>
<dbReference type="CDD" id="cd01948">
    <property type="entry name" value="EAL"/>
    <property type="match status" value="1"/>
</dbReference>
<dbReference type="SUPFAM" id="SSF55785">
    <property type="entry name" value="PYP-like sensor domain (PAS domain)"/>
    <property type="match status" value="1"/>
</dbReference>
<organism evidence="6 7">
    <name type="scientific">Undibacterium aquatile</name>
    <dbReference type="NCBI Taxonomy" id="1537398"/>
    <lineage>
        <taxon>Bacteria</taxon>
        <taxon>Pseudomonadati</taxon>
        <taxon>Pseudomonadota</taxon>
        <taxon>Betaproteobacteria</taxon>
        <taxon>Burkholderiales</taxon>
        <taxon>Oxalobacteraceae</taxon>
        <taxon>Undibacterium</taxon>
    </lineage>
</organism>
<feature type="domain" description="GGDEF" evidence="5">
    <location>
        <begin position="643"/>
        <end position="776"/>
    </location>
</feature>
<accession>A0ABR6XD63</accession>
<keyword evidence="2" id="KW-0472">Membrane</keyword>
<dbReference type="PANTHER" id="PTHR44757">
    <property type="entry name" value="DIGUANYLATE CYCLASE DGCP"/>
    <property type="match status" value="1"/>
</dbReference>
<dbReference type="InterPro" id="IPR029016">
    <property type="entry name" value="GAF-like_dom_sf"/>
</dbReference>
<dbReference type="CDD" id="cd01949">
    <property type="entry name" value="GGDEF"/>
    <property type="match status" value="1"/>
</dbReference>
<keyword evidence="2" id="KW-0812">Transmembrane</keyword>
<evidence type="ECO:0000313" key="6">
    <source>
        <dbReference type="EMBL" id="MBC3810849.1"/>
    </source>
</evidence>
<feature type="domain" description="EAL" evidence="4">
    <location>
        <begin position="785"/>
        <end position="1039"/>
    </location>
</feature>
<proteinExistence type="predicted"/>
<dbReference type="CDD" id="cd00130">
    <property type="entry name" value="PAS"/>
    <property type="match status" value="1"/>
</dbReference>
<protein>
    <submittedName>
        <fullName evidence="6">EAL domain-containing protein</fullName>
    </submittedName>
</protein>
<dbReference type="SMART" id="SM00065">
    <property type="entry name" value="GAF"/>
    <property type="match status" value="1"/>
</dbReference>
<dbReference type="InterPro" id="IPR001633">
    <property type="entry name" value="EAL_dom"/>
</dbReference>
<evidence type="ECO:0000259" key="5">
    <source>
        <dbReference type="PROSITE" id="PS50887"/>
    </source>
</evidence>
<dbReference type="SMART" id="SM00052">
    <property type="entry name" value="EAL"/>
    <property type="match status" value="1"/>
</dbReference>
<keyword evidence="1" id="KW-0175">Coiled coil</keyword>
<dbReference type="InterPro" id="IPR013655">
    <property type="entry name" value="PAS_fold_3"/>
</dbReference>
<feature type="transmembrane region" description="Helical" evidence="2">
    <location>
        <begin position="213"/>
        <end position="231"/>
    </location>
</feature>
<name>A0ABR6XD63_9BURK</name>
<dbReference type="InterPro" id="IPR001610">
    <property type="entry name" value="PAC"/>
</dbReference>
<dbReference type="SMART" id="SM00267">
    <property type="entry name" value="GGDEF"/>
    <property type="match status" value="1"/>
</dbReference>
<dbReference type="Proteomes" id="UP000637632">
    <property type="component" value="Unassembled WGS sequence"/>
</dbReference>
<dbReference type="InterPro" id="IPR029787">
    <property type="entry name" value="Nucleotide_cyclase"/>
</dbReference>
<dbReference type="Gene3D" id="3.30.450.40">
    <property type="match status" value="1"/>
</dbReference>
<dbReference type="InterPro" id="IPR000014">
    <property type="entry name" value="PAS"/>
</dbReference>
<dbReference type="InterPro" id="IPR052155">
    <property type="entry name" value="Biofilm_reg_signaling"/>
</dbReference>
<dbReference type="SUPFAM" id="SSF141868">
    <property type="entry name" value="EAL domain-like"/>
    <property type="match status" value="1"/>
</dbReference>
<dbReference type="Pfam" id="PF00563">
    <property type="entry name" value="EAL"/>
    <property type="match status" value="1"/>
</dbReference>
<dbReference type="PROSITE" id="PS50883">
    <property type="entry name" value="EAL"/>
    <property type="match status" value="1"/>
</dbReference>
<dbReference type="Gene3D" id="3.20.20.450">
    <property type="entry name" value="EAL domain"/>
    <property type="match status" value="1"/>
</dbReference>
<dbReference type="PROSITE" id="PS50113">
    <property type="entry name" value="PAC"/>
    <property type="match status" value="1"/>
</dbReference>
<feature type="domain" description="PAC" evidence="3">
    <location>
        <begin position="377"/>
        <end position="429"/>
    </location>
</feature>
<dbReference type="SUPFAM" id="SSF55781">
    <property type="entry name" value="GAF domain-like"/>
    <property type="match status" value="1"/>
</dbReference>
<evidence type="ECO:0000256" key="1">
    <source>
        <dbReference type="SAM" id="Coils"/>
    </source>
</evidence>
<dbReference type="EMBL" id="JACOFT010000002">
    <property type="protein sequence ID" value="MBC3810849.1"/>
    <property type="molecule type" value="Genomic_DNA"/>
</dbReference>
<reference evidence="6 7" key="1">
    <citation type="submission" date="2020-08" db="EMBL/GenBank/DDBJ databases">
        <title>Novel species isolated from subtropical streams in China.</title>
        <authorList>
            <person name="Lu H."/>
        </authorList>
    </citation>
    <scope>NUCLEOTIDE SEQUENCE [LARGE SCALE GENOMIC DNA]</scope>
    <source>
        <strain evidence="6 7">CCTCC AB 2015119</strain>
    </source>
</reference>
<dbReference type="Pfam" id="PF08447">
    <property type="entry name" value="PAS_3"/>
    <property type="match status" value="1"/>
</dbReference>
<evidence type="ECO:0000259" key="4">
    <source>
        <dbReference type="PROSITE" id="PS50883"/>
    </source>
</evidence>
<dbReference type="InterPro" id="IPR000700">
    <property type="entry name" value="PAS-assoc_C"/>
</dbReference>
<dbReference type="Pfam" id="PF13185">
    <property type="entry name" value="GAF_2"/>
    <property type="match status" value="1"/>
</dbReference>
<keyword evidence="2" id="KW-1133">Transmembrane helix</keyword>
<keyword evidence="7" id="KW-1185">Reference proteome</keyword>
<dbReference type="InterPro" id="IPR003018">
    <property type="entry name" value="GAF"/>
</dbReference>
<dbReference type="Pfam" id="PF00990">
    <property type="entry name" value="GGDEF"/>
    <property type="match status" value="1"/>
</dbReference>